<comment type="caution">
    <text evidence="8">The sequence shown here is derived from an EMBL/GenBank/DDBJ whole genome shotgun (WGS) entry which is preliminary data.</text>
</comment>
<keyword evidence="4" id="KW-0472">Membrane</keyword>
<evidence type="ECO:0000256" key="5">
    <source>
        <dbReference type="ARBA" id="ARBA00023242"/>
    </source>
</evidence>
<protein>
    <recommendedName>
        <fullName evidence="10">Indole-diterpene biosynthesis protein PaxU</fullName>
    </recommendedName>
</protein>
<evidence type="ECO:0000256" key="1">
    <source>
        <dbReference type="ARBA" id="ARBA00004126"/>
    </source>
</evidence>
<accession>A0AAN7AH17</accession>
<evidence type="ECO:0008006" key="10">
    <source>
        <dbReference type="Google" id="ProtNLM"/>
    </source>
</evidence>
<organism evidence="8 9">
    <name type="scientific">Podospora australis</name>
    <dbReference type="NCBI Taxonomy" id="1536484"/>
    <lineage>
        <taxon>Eukaryota</taxon>
        <taxon>Fungi</taxon>
        <taxon>Dikarya</taxon>
        <taxon>Ascomycota</taxon>
        <taxon>Pezizomycotina</taxon>
        <taxon>Sordariomycetes</taxon>
        <taxon>Sordariomycetidae</taxon>
        <taxon>Sordariales</taxon>
        <taxon>Podosporaceae</taxon>
        <taxon>Podospora</taxon>
    </lineage>
</organism>
<keyword evidence="2" id="KW-0812">Transmembrane</keyword>
<dbReference type="EMBL" id="MU864412">
    <property type="protein sequence ID" value="KAK4186953.1"/>
    <property type="molecule type" value="Genomic_DNA"/>
</dbReference>
<dbReference type="PANTHER" id="PTHR12265:SF30">
    <property type="entry name" value="TRANSMEMBRANE PROTEIN 53"/>
    <property type="match status" value="1"/>
</dbReference>
<dbReference type="InterPro" id="IPR008547">
    <property type="entry name" value="DUF829_TMEM53"/>
</dbReference>
<sequence length="330" mass="36172">MGKPPFSLPGFLRLSPSIHLQDPDLFRCTLNHPQSSSPPSSQGRNPPPPDLIIITSWTGAIDRHVAKYTASYNALFPGTPILVITTVVSDLTLRSTKHKIKSLAPAVDYLLTRNLHVVGPFFSPTPNPFFPSPFSSILLHAFSEGGSFAAVSLAKAFLRHSSHTKIPIAAFIFDSTPGTSTPSLRSATAAFSRSCPSSSLGLLAYTAFRLSPHTKSWLELTREGINDLSLWDIHNGIPRTYLFSEQDDLVLWQDVQRHGLESAEKYGVKSLMVRFKRTAHCGHARDNDPASKKVYWAAVRQTWEAREDGGLGIKLGLGRRVSLDSLCEGG</sequence>
<evidence type="ECO:0000256" key="6">
    <source>
        <dbReference type="ARBA" id="ARBA00037847"/>
    </source>
</evidence>
<evidence type="ECO:0000256" key="7">
    <source>
        <dbReference type="SAM" id="MobiDB-lite"/>
    </source>
</evidence>
<feature type="compositionally biased region" description="Low complexity" evidence="7">
    <location>
        <begin position="33"/>
        <end position="44"/>
    </location>
</feature>
<name>A0AAN7AH17_9PEZI</name>
<dbReference type="AlphaFoldDB" id="A0AAN7AH17"/>
<evidence type="ECO:0000256" key="2">
    <source>
        <dbReference type="ARBA" id="ARBA00022692"/>
    </source>
</evidence>
<dbReference type="GO" id="GO:0031965">
    <property type="term" value="C:nuclear membrane"/>
    <property type="evidence" value="ECO:0007669"/>
    <property type="project" value="UniProtKB-SubCell"/>
</dbReference>
<dbReference type="Proteomes" id="UP001302126">
    <property type="component" value="Unassembled WGS sequence"/>
</dbReference>
<dbReference type="PANTHER" id="PTHR12265">
    <property type="entry name" value="TRANSMEMBRANE PROTEIN 53"/>
    <property type="match status" value="1"/>
</dbReference>
<keyword evidence="3" id="KW-1133">Transmembrane helix</keyword>
<evidence type="ECO:0000256" key="4">
    <source>
        <dbReference type="ARBA" id="ARBA00023136"/>
    </source>
</evidence>
<proteinExistence type="predicted"/>
<evidence type="ECO:0000256" key="3">
    <source>
        <dbReference type="ARBA" id="ARBA00022989"/>
    </source>
</evidence>
<comment type="subcellular location">
    <subcellularLocation>
        <location evidence="6">Endomembrane system</location>
        <topology evidence="6">Single-pass membrane protein</topology>
    </subcellularLocation>
    <subcellularLocation>
        <location evidence="1">Nucleus membrane</location>
    </subcellularLocation>
</comment>
<evidence type="ECO:0000313" key="8">
    <source>
        <dbReference type="EMBL" id="KAK4186953.1"/>
    </source>
</evidence>
<evidence type="ECO:0000313" key="9">
    <source>
        <dbReference type="Proteomes" id="UP001302126"/>
    </source>
</evidence>
<feature type="region of interest" description="Disordered" evidence="7">
    <location>
        <begin position="29"/>
        <end position="48"/>
    </location>
</feature>
<reference evidence="8" key="1">
    <citation type="journal article" date="2023" name="Mol. Phylogenet. Evol.">
        <title>Genome-scale phylogeny and comparative genomics of the fungal order Sordariales.</title>
        <authorList>
            <person name="Hensen N."/>
            <person name="Bonometti L."/>
            <person name="Westerberg I."/>
            <person name="Brannstrom I.O."/>
            <person name="Guillou S."/>
            <person name="Cros-Aarteil S."/>
            <person name="Calhoun S."/>
            <person name="Haridas S."/>
            <person name="Kuo A."/>
            <person name="Mondo S."/>
            <person name="Pangilinan J."/>
            <person name="Riley R."/>
            <person name="LaButti K."/>
            <person name="Andreopoulos B."/>
            <person name="Lipzen A."/>
            <person name="Chen C."/>
            <person name="Yan M."/>
            <person name="Daum C."/>
            <person name="Ng V."/>
            <person name="Clum A."/>
            <person name="Steindorff A."/>
            <person name="Ohm R.A."/>
            <person name="Martin F."/>
            <person name="Silar P."/>
            <person name="Natvig D.O."/>
            <person name="Lalanne C."/>
            <person name="Gautier V."/>
            <person name="Ament-Velasquez S.L."/>
            <person name="Kruys A."/>
            <person name="Hutchinson M.I."/>
            <person name="Powell A.J."/>
            <person name="Barry K."/>
            <person name="Miller A.N."/>
            <person name="Grigoriev I.V."/>
            <person name="Debuchy R."/>
            <person name="Gladieux P."/>
            <person name="Hiltunen Thoren M."/>
            <person name="Johannesson H."/>
        </authorList>
    </citation>
    <scope>NUCLEOTIDE SEQUENCE</scope>
    <source>
        <strain evidence="8">PSN309</strain>
    </source>
</reference>
<keyword evidence="9" id="KW-1185">Reference proteome</keyword>
<reference evidence="8" key="2">
    <citation type="submission" date="2023-05" db="EMBL/GenBank/DDBJ databases">
        <authorList>
            <consortium name="Lawrence Berkeley National Laboratory"/>
            <person name="Steindorff A."/>
            <person name="Hensen N."/>
            <person name="Bonometti L."/>
            <person name="Westerberg I."/>
            <person name="Brannstrom I.O."/>
            <person name="Guillou S."/>
            <person name="Cros-Aarteil S."/>
            <person name="Calhoun S."/>
            <person name="Haridas S."/>
            <person name="Kuo A."/>
            <person name="Mondo S."/>
            <person name="Pangilinan J."/>
            <person name="Riley R."/>
            <person name="Labutti K."/>
            <person name="Andreopoulos B."/>
            <person name="Lipzen A."/>
            <person name="Chen C."/>
            <person name="Yanf M."/>
            <person name="Daum C."/>
            <person name="Ng V."/>
            <person name="Clum A."/>
            <person name="Ohm R."/>
            <person name="Martin F."/>
            <person name="Silar P."/>
            <person name="Natvig D."/>
            <person name="Lalanne C."/>
            <person name="Gautier V."/>
            <person name="Ament-Velasquez S.L."/>
            <person name="Kruys A."/>
            <person name="Hutchinson M.I."/>
            <person name="Powell A.J."/>
            <person name="Barry K."/>
            <person name="Miller A.N."/>
            <person name="Grigoriev I.V."/>
            <person name="Debuchy R."/>
            <person name="Gladieux P."/>
            <person name="Thoren M.H."/>
            <person name="Johannesson H."/>
        </authorList>
    </citation>
    <scope>NUCLEOTIDE SEQUENCE</scope>
    <source>
        <strain evidence="8">PSN309</strain>
    </source>
</reference>
<keyword evidence="5" id="KW-0539">Nucleus</keyword>
<gene>
    <name evidence="8" type="ORF">QBC35DRAFT_251962</name>
</gene>
<dbReference type="Pfam" id="PF05705">
    <property type="entry name" value="DUF829"/>
    <property type="match status" value="1"/>
</dbReference>